<dbReference type="EMBL" id="CP036278">
    <property type="protein sequence ID" value="QDU57687.1"/>
    <property type="molecule type" value="Genomic_DNA"/>
</dbReference>
<name>A0A518ASM6_9BACT</name>
<dbReference type="InterPro" id="IPR011446">
    <property type="entry name" value="BBP7"/>
</dbReference>
<dbReference type="KEGG" id="amuc:Pan181_39080"/>
<dbReference type="OrthoDB" id="8212403at2"/>
<keyword evidence="1" id="KW-0732">Signal</keyword>
<evidence type="ECO:0000313" key="3">
    <source>
        <dbReference type="Proteomes" id="UP000315750"/>
    </source>
</evidence>
<sequence precursor="true">MESSPRFNVRIQLANCMAAAVVLCGVSLMPAEAQPLQWSPQRNAQPIRSLEQLAAESVQPAAYHAPAPTLMPTPANPGTGAMQQAILIRNPNTSDGTPEFALADQYGTVQRYVEQNGGIDLQSYVGERVAVRSDTGDTLLATQLLLPSMQPTSAYPVQQAEHQQAVKPLQANSPTLRTAQVAPVVIDDYGTVSTNCPNCNGGQYIGPSIGGMVNSYDGCQTCGPYYLMPQTSFGPSCGRGARGQFYGSAEWLLWWFDGMYAPPLVTTSPNGTAQADAGVLGEPGTQVLFGGGDILDGSRNGMKFTLGTWFNDYQDIALEGDAFFFETDSVGFGATGSGGSPILARPFFNMAPIDGVGDPLVAAEDAELVSFPNVVEGTVSVYANSEFNGAGLRLRKAICCKEIGGTCTSCNPCMPVVSPSCVSRIDFIGGYRYLSLDERILVRENLNSLLTASPGTFDLYDRFDTSNEFHGGDLGFIWEWESQKWTLSLLSKVALGNTHQRVNVAGQTTVSDGTNSYTEEGGLLALQSNIGTYKRDVFSAIPEIGAKLGYKITPRLQATVGYTLLYWGNVARPGEHIDLDVNPNLLPPVTPPVEGASRPRFEWHDSPLLAHGLNVGLDYRF</sequence>
<dbReference type="AlphaFoldDB" id="A0A518ASM6"/>
<proteinExistence type="predicted"/>
<dbReference type="Proteomes" id="UP000315750">
    <property type="component" value="Chromosome"/>
</dbReference>
<dbReference type="RefSeq" id="WP_145248993.1">
    <property type="nucleotide sequence ID" value="NZ_CP036278.1"/>
</dbReference>
<feature type="chain" id="PRO_5022167167" evidence="1">
    <location>
        <begin position="34"/>
        <end position="621"/>
    </location>
</feature>
<reference evidence="2 3" key="1">
    <citation type="submission" date="2019-02" db="EMBL/GenBank/DDBJ databases">
        <title>Deep-cultivation of Planctomycetes and their phenomic and genomic characterization uncovers novel biology.</title>
        <authorList>
            <person name="Wiegand S."/>
            <person name="Jogler M."/>
            <person name="Boedeker C."/>
            <person name="Pinto D."/>
            <person name="Vollmers J."/>
            <person name="Rivas-Marin E."/>
            <person name="Kohn T."/>
            <person name="Peeters S.H."/>
            <person name="Heuer A."/>
            <person name="Rast P."/>
            <person name="Oberbeckmann S."/>
            <person name="Bunk B."/>
            <person name="Jeske O."/>
            <person name="Meyerdierks A."/>
            <person name="Storesund J.E."/>
            <person name="Kallscheuer N."/>
            <person name="Luecker S."/>
            <person name="Lage O.M."/>
            <person name="Pohl T."/>
            <person name="Merkel B.J."/>
            <person name="Hornburger P."/>
            <person name="Mueller R.-W."/>
            <person name="Bruemmer F."/>
            <person name="Labrenz M."/>
            <person name="Spormann A.M."/>
            <person name="Op den Camp H."/>
            <person name="Overmann J."/>
            <person name="Amann R."/>
            <person name="Jetten M.S.M."/>
            <person name="Mascher T."/>
            <person name="Medema M.H."/>
            <person name="Devos D.P."/>
            <person name="Kaster A.-K."/>
            <person name="Ovreas L."/>
            <person name="Rohde M."/>
            <person name="Galperin M.Y."/>
            <person name="Jogler C."/>
        </authorList>
    </citation>
    <scope>NUCLEOTIDE SEQUENCE [LARGE SCALE GENOMIC DNA]</scope>
    <source>
        <strain evidence="2 3">Pan181</strain>
    </source>
</reference>
<organism evidence="2 3">
    <name type="scientific">Aeoliella mucimassa</name>
    <dbReference type="NCBI Taxonomy" id="2527972"/>
    <lineage>
        <taxon>Bacteria</taxon>
        <taxon>Pseudomonadati</taxon>
        <taxon>Planctomycetota</taxon>
        <taxon>Planctomycetia</taxon>
        <taxon>Pirellulales</taxon>
        <taxon>Lacipirellulaceae</taxon>
        <taxon>Aeoliella</taxon>
    </lineage>
</organism>
<dbReference type="Pfam" id="PF07585">
    <property type="entry name" value="BBP7"/>
    <property type="match status" value="1"/>
</dbReference>
<protein>
    <submittedName>
        <fullName evidence="2">Uncharacterized protein</fullName>
    </submittedName>
</protein>
<keyword evidence="3" id="KW-1185">Reference proteome</keyword>
<feature type="signal peptide" evidence="1">
    <location>
        <begin position="1"/>
        <end position="33"/>
    </location>
</feature>
<accession>A0A518ASM6</accession>
<evidence type="ECO:0000313" key="2">
    <source>
        <dbReference type="EMBL" id="QDU57687.1"/>
    </source>
</evidence>
<gene>
    <name evidence="2" type="ORF">Pan181_39080</name>
</gene>
<evidence type="ECO:0000256" key="1">
    <source>
        <dbReference type="SAM" id="SignalP"/>
    </source>
</evidence>